<name>A0A5Q0M0B6_VARPD</name>
<dbReference type="AlphaFoldDB" id="A0A5Q0M0B6"/>
<feature type="transmembrane region" description="Helical" evidence="1">
    <location>
        <begin position="33"/>
        <end position="53"/>
    </location>
</feature>
<evidence type="ECO:0000313" key="3">
    <source>
        <dbReference type="Proteomes" id="UP000326780"/>
    </source>
</evidence>
<dbReference type="EMBL" id="CP045644">
    <property type="protein sequence ID" value="QFZ81975.1"/>
    <property type="molecule type" value="Genomic_DNA"/>
</dbReference>
<keyword evidence="1" id="KW-0812">Transmembrane</keyword>
<reference evidence="2 3" key="1">
    <citation type="submission" date="2019-10" db="EMBL/GenBank/DDBJ databases">
        <title>Complete genome sequence of Variovorax paradoxus 5C-2.</title>
        <authorList>
            <person name="Gogoleva N.E."/>
            <person name="Balkin A.S."/>
        </authorList>
    </citation>
    <scope>NUCLEOTIDE SEQUENCE [LARGE SCALE GENOMIC DNA]</scope>
    <source>
        <strain evidence="2 3">5C-2</strain>
    </source>
</reference>
<proteinExistence type="predicted"/>
<organism evidence="2 3">
    <name type="scientific">Variovorax paradoxus</name>
    <dbReference type="NCBI Taxonomy" id="34073"/>
    <lineage>
        <taxon>Bacteria</taxon>
        <taxon>Pseudomonadati</taxon>
        <taxon>Pseudomonadota</taxon>
        <taxon>Betaproteobacteria</taxon>
        <taxon>Burkholderiales</taxon>
        <taxon>Comamonadaceae</taxon>
        <taxon>Variovorax</taxon>
    </lineage>
</organism>
<protein>
    <submittedName>
        <fullName evidence="2">DUF4390 domain-containing protein</fullName>
    </submittedName>
</protein>
<keyword evidence="1" id="KW-1133">Transmembrane helix</keyword>
<dbReference type="Proteomes" id="UP000326780">
    <property type="component" value="Chromosome"/>
</dbReference>
<keyword evidence="1" id="KW-0472">Membrane</keyword>
<evidence type="ECO:0000313" key="2">
    <source>
        <dbReference type="EMBL" id="QFZ81975.1"/>
    </source>
</evidence>
<sequence>MPVASRTILLVTTTASSTPCLKNPRRTDGRRSILWAGLLLVWALWMALFPAVATAQARAAGGATITQMRLEQADDGVYLSAAVQFELPTLVEDVLDKGIAIYFVAEAEVFQERWYWTDRKVAQVARHMRLAYQPLTRRWRLNVSPVPITGAAGFGISLNQNFDSLGDALEAIKRIGRLRLGDAAEIGDEPLHQVTFRFRLDTSQLPRPFQIGMVGQAEWNIAAERTARLPLEKQR</sequence>
<dbReference type="Pfam" id="PF14334">
    <property type="entry name" value="DUF4390"/>
    <property type="match status" value="1"/>
</dbReference>
<gene>
    <name evidence="2" type="ORF">GFK26_04000</name>
</gene>
<accession>A0A5Q0M0B6</accession>
<dbReference type="InterPro" id="IPR025500">
    <property type="entry name" value="DUF4390"/>
</dbReference>
<evidence type="ECO:0000256" key="1">
    <source>
        <dbReference type="SAM" id="Phobius"/>
    </source>
</evidence>